<feature type="transmembrane region" description="Helical" evidence="1">
    <location>
        <begin position="6"/>
        <end position="26"/>
    </location>
</feature>
<dbReference type="Gene3D" id="1.20.1070.10">
    <property type="entry name" value="Rhodopsin 7-helix transmembrane proteins"/>
    <property type="match status" value="1"/>
</dbReference>
<proteinExistence type="predicted"/>
<dbReference type="InterPro" id="IPR019430">
    <property type="entry name" value="7TM_GPCR_serpentine_rcpt_Srx"/>
</dbReference>
<evidence type="ECO:0000259" key="2">
    <source>
        <dbReference type="Pfam" id="PF10328"/>
    </source>
</evidence>
<reference evidence="3 4" key="2">
    <citation type="journal article" date="2019" name="G3 (Bethesda)">
        <title>Hybrid Assembly of the Genome of the Entomopathogenic Nematode Steinernema carpocapsae Identifies the X-Chromosome.</title>
        <authorList>
            <person name="Serra L."/>
            <person name="Macchietto M."/>
            <person name="Macias-Munoz A."/>
            <person name="McGill C.J."/>
            <person name="Rodriguez I.M."/>
            <person name="Rodriguez B."/>
            <person name="Murad R."/>
            <person name="Mortazavi A."/>
        </authorList>
    </citation>
    <scope>NUCLEOTIDE SEQUENCE [LARGE SCALE GENOMIC DNA]</scope>
    <source>
        <strain evidence="3 4">ALL</strain>
    </source>
</reference>
<dbReference type="Proteomes" id="UP000298663">
    <property type="component" value="Unassembled WGS sequence"/>
</dbReference>
<accession>A0A4U5NX70</accession>
<keyword evidence="1" id="KW-1133">Transmembrane helix</keyword>
<dbReference type="SUPFAM" id="SSF81321">
    <property type="entry name" value="Family A G protein-coupled receptor-like"/>
    <property type="match status" value="1"/>
</dbReference>
<evidence type="ECO:0000256" key="1">
    <source>
        <dbReference type="SAM" id="Phobius"/>
    </source>
</evidence>
<feature type="domain" description="7TM GPCR serpentine receptor class x (Srx)" evidence="2">
    <location>
        <begin position="8"/>
        <end position="114"/>
    </location>
</feature>
<organism evidence="3 4">
    <name type="scientific">Steinernema carpocapsae</name>
    <name type="common">Entomopathogenic nematode</name>
    <dbReference type="NCBI Taxonomy" id="34508"/>
    <lineage>
        <taxon>Eukaryota</taxon>
        <taxon>Metazoa</taxon>
        <taxon>Ecdysozoa</taxon>
        <taxon>Nematoda</taxon>
        <taxon>Chromadorea</taxon>
        <taxon>Rhabditida</taxon>
        <taxon>Tylenchina</taxon>
        <taxon>Panagrolaimomorpha</taxon>
        <taxon>Strongyloidoidea</taxon>
        <taxon>Steinernematidae</taxon>
        <taxon>Steinernema</taxon>
    </lineage>
</organism>
<gene>
    <name evidence="3" type="ORF">L596_012189</name>
</gene>
<dbReference type="Pfam" id="PF10328">
    <property type="entry name" value="7TM_GPCR_Srx"/>
    <property type="match status" value="1"/>
</dbReference>
<feature type="transmembrane region" description="Helical" evidence="1">
    <location>
        <begin position="85"/>
        <end position="103"/>
    </location>
</feature>
<dbReference type="AlphaFoldDB" id="A0A4U5NX70"/>
<evidence type="ECO:0000313" key="3">
    <source>
        <dbReference type="EMBL" id="TKR87854.1"/>
    </source>
</evidence>
<comment type="caution">
    <text evidence="3">The sequence shown here is derived from an EMBL/GenBank/DDBJ whole genome shotgun (WGS) entry which is preliminary data.</text>
</comment>
<reference evidence="3 4" key="1">
    <citation type="journal article" date="2015" name="Genome Biol.">
        <title>Comparative genomics of Steinernema reveals deeply conserved gene regulatory networks.</title>
        <authorList>
            <person name="Dillman A.R."/>
            <person name="Macchietto M."/>
            <person name="Porter C.F."/>
            <person name="Rogers A."/>
            <person name="Williams B."/>
            <person name="Antoshechkin I."/>
            <person name="Lee M.M."/>
            <person name="Goodwin Z."/>
            <person name="Lu X."/>
            <person name="Lewis E.E."/>
            <person name="Goodrich-Blair H."/>
            <person name="Stock S.P."/>
            <person name="Adams B.J."/>
            <person name="Sternberg P.W."/>
            <person name="Mortazavi A."/>
        </authorList>
    </citation>
    <scope>NUCLEOTIDE SEQUENCE [LARGE SCALE GENOMIC DNA]</scope>
    <source>
        <strain evidence="3 4">ALL</strain>
    </source>
</reference>
<name>A0A4U5NX70_STECR</name>
<feature type="transmembrane region" description="Helical" evidence="1">
    <location>
        <begin position="38"/>
        <end position="65"/>
    </location>
</feature>
<keyword evidence="1" id="KW-0812">Transmembrane</keyword>
<protein>
    <recommendedName>
        <fullName evidence="2">7TM GPCR serpentine receptor class x (Srx) domain-containing protein</fullName>
    </recommendedName>
</protein>
<dbReference type="EMBL" id="AZBU02000003">
    <property type="protein sequence ID" value="TKR87854.1"/>
    <property type="molecule type" value="Genomic_DNA"/>
</dbReference>
<sequence length="123" mass="14122">MFSDDLVFSHFCISVNRIVAIFNPVLYKRIFHKRKQSIYMVLPILILSAIVASICFIDMCALFIFDPDVNDIHAICNNRHNGNQVYTDTVVVIWANFAFSALARGIRMESTTRTTSKNTRIFL</sequence>
<keyword evidence="4" id="KW-1185">Reference proteome</keyword>
<keyword evidence="1" id="KW-0472">Membrane</keyword>
<evidence type="ECO:0000313" key="4">
    <source>
        <dbReference type="Proteomes" id="UP000298663"/>
    </source>
</evidence>